<evidence type="ECO:0000259" key="8">
    <source>
        <dbReference type="Pfam" id="PF20946"/>
    </source>
</evidence>
<evidence type="ECO:0000313" key="9">
    <source>
        <dbReference type="EMBL" id="ODV59964.1"/>
    </source>
</evidence>
<dbReference type="AlphaFoldDB" id="A0A1D2VE46"/>
<dbReference type="GeneID" id="30968716"/>
<keyword evidence="5" id="KW-0175">Coiled coil</keyword>
<feature type="domain" description="WDHD1/CFT4 second beta-propeller" evidence="7">
    <location>
        <begin position="299"/>
        <end position="628"/>
    </location>
</feature>
<keyword evidence="2" id="KW-0853">WD repeat</keyword>
<dbReference type="InParanoid" id="A0A1D2VE46"/>
<evidence type="ECO:0000256" key="1">
    <source>
        <dbReference type="ARBA" id="ARBA00004123"/>
    </source>
</evidence>
<dbReference type="GO" id="GO:0003682">
    <property type="term" value="F:chromatin binding"/>
    <property type="evidence" value="ECO:0007669"/>
    <property type="project" value="TreeGrafter"/>
</dbReference>
<dbReference type="OrthoDB" id="427368at2759"/>
<dbReference type="PANTHER" id="PTHR19932:SF10">
    <property type="entry name" value="WD REPEAT AND HMG-BOX DNA-BINDING PROTEIN 1"/>
    <property type="match status" value="1"/>
</dbReference>
<keyword evidence="10" id="KW-1185">Reference proteome</keyword>
<dbReference type="Pfam" id="PF20946">
    <property type="entry name" value="Ctf4_C"/>
    <property type="match status" value="1"/>
</dbReference>
<organism evidence="9 10">
    <name type="scientific">Ascoidea rubescens DSM 1968</name>
    <dbReference type="NCBI Taxonomy" id="1344418"/>
    <lineage>
        <taxon>Eukaryota</taxon>
        <taxon>Fungi</taxon>
        <taxon>Dikarya</taxon>
        <taxon>Ascomycota</taxon>
        <taxon>Saccharomycotina</taxon>
        <taxon>Saccharomycetes</taxon>
        <taxon>Ascoideaceae</taxon>
        <taxon>Ascoidea</taxon>
    </lineage>
</organism>
<feature type="domain" description="WDHD1/CFT4 helical bundle" evidence="8">
    <location>
        <begin position="783"/>
        <end position="859"/>
    </location>
</feature>
<evidence type="ECO:0000256" key="4">
    <source>
        <dbReference type="ARBA" id="ARBA00023242"/>
    </source>
</evidence>
<feature type="region of interest" description="Disordered" evidence="6">
    <location>
        <begin position="132"/>
        <end position="165"/>
    </location>
</feature>
<dbReference type="GO" id="GO:0006281">
    <property type="term" value="P:DNA repair"/>
    <property type="evidence" value="ECO:0007669"/>
    <property type="project" value="TreeGrafter"/>
</dbReference>
<dbReference type="GO" id="GO:0043596">
    <property type="term" value="C:nuclear replication fork"/>
    <property type="evidence" value="ECO:0007669"/>
    <property type="project" value="TreeGrafter"/>
</dbReference>
<dbReference type="RefSeq" id="XP_020046271.1">
    <property type="nucleotide sequence ID" value="XM_020195080.1"/>
</dbReference>
<dbReference type="PANTHER" id="PTHR19932">
    <property type="entry name" value="WD REPEAT AND HMG-BOX DNA BINDING PROTEIN"/>
    <property type="match status" value="1"/>
</dbReference>
<reference evidence="10" key="1">
    <citation type="submission" date="2016-05" db="EMBL/GenBank/DDBJ databases">
        <title>Comparative genomics of biotechnologically important yeasts.</title>
        <authorList>
            <consortium name="DOE Joint Genome Institute"/>
            <person name="Riley R."/>
            <person name="Haridas S."/>
            <person name="Wolfe K.H."/>
            <person name="Lopes M.R."/>
            <person name="Hittinger C.T."/>
            <person name="Goker M."/>
            <person name="Salamov A."/>
            <person name="Wisecaver J."/>
            <person name="Long T.M."/>
            <person name="Aerts A.L."/>
            <person name="Barry K."/>
            <person name="Choi C."/>
            <person name="Clum A."/>
            <person name="Coughlan A.Y."/>
            <person name="Deshpande S."/>
            <person name="Douglass A.P."/>
            <person name="Hanson S.J."/>
            <person name="Klenk H.-P."/>
            <person name="Labutti K."/>
            <person name="Lapidus A."/>
            <person name="Lindquist E."/>
            <person name="Lipzen A."/>
            <person name="Meier-Kolthoff J.P."/>
            <person name="Ohm R.A."/>
            <person name="Otillar R.P."/>
            <person name="Pangilinan J."/>
            <person name="Peng Y."/>
            <person name="Rokas A."/>
            <person name="Rosa C.A."/>
            <person name="Scheuner C."/>
            <person name="Sibirny A.A."/>
            <person name="Slot J.C."/>
            <person name="Stielow J.B."/>
            <person name="Sun H."/>
            <person name="Kurtzman C.P."/>
            <person name="Blackwell M."/>
            <person name="Grigoriev I.V."/>
            <person name="Jeffries T.W."/>
        </authorList>
    </citation>
    <scope>NUCLEOTIDE SEQUENCE [LARGE SCALE GENOMIC DNA]</scope>
    <source>
        <strain evidence="10">DSM 1968</strain>
    </source>
</reference>
<dbReference type="InterPro" id="IPR048591">
    <property type="entry name" value="WDHD1/CFT4_hel"/>
</dbReference>
<evidence type="ECO:0000259" key="7">
    <source>
        <dbReference type="Pfam" id="PF12341"/>
    </source>
</evidence>
<feature type="compositionally biased region" description="Acidic residues" evidence="6">
    <location>
        <begin position="52"/>
        <end position="74"/>
    </location>
</feature>
<accession>A0A1D2VE46</accession>
<evidence type="ECO:0000256" key="5">
    <source>
        <dbReference type="SAM" id="Coils"/>
    </source>
</evidence>
<evidence type="ECO:0000313" key="10">
    <source>
        <dbReference type="Proteomes" id="UP000095038"/>
    </source>
</evidence>
<dbReference type="Pfam" id="PF12341">
    <property type="entry name" value="Mcl1_mid"/>
    <property type="match status" value="1"/>
</dbReference>
<feature type="coiled-coil region" evidence="5">
    <location>
        <begin position="695"/>
        <end position="722"/>
    </location>
</feature>
<proteinExistence type="predicted"/>
<keyword evidence="4" id="KW-0539">Nucleus</keyword>
<name>A0A1D2VE46_9ASCO</name>
<evidence type="ECO:0000256" key="6">
    <source>
        <dbReference type="SAM" id="MobiDB-lite"/>
    </source>
</evidence>
<evidence type="ECO:0000256" key="3">
    <source>
        <dbReference type="ARBA" id="ARBA00022737"/>
    </source>
</evidence>
<dbReference type="GO" id="GO:0000278">
    <property type="term" value="P:mitotic cell cycle"/>
    <property type="evidence" value="ECO:0007669"/>
    <property type="project" value="TreeGrafter"/>
</dbReference>
<evidence type="ECO:0000256" key="2">
    <source>
        <dbReference type="ARBA" id="ARBA00022574"/>
    </source>
</evidence>
<comment type="subcellular location">
    <subcellularLocation>
        <location evidence="1">Nucleus</location>
    </subcellularLocation>
</comment>
<feature type="compositionally biased region" description="Basic and acidic residues" evidence="6">
    <location>
        <begin position="151"/>
        <end position="165"/>
    </location>
</feature>
<sequence>MDDNVEEKEHISHVSDVDADFDDDIVDFDNLSEIASEEEDELTYGNNLVDVNADESEDEDKAEELSDGEDEFEVEDKSKSIDKIYKRDVETNGDKITKSKIAVKSTLNIFSDDDDDFVEVVSRRDKGSVITEIPDSRKDNSNDDEPVQMSENKRTFNHHDNKSSEAEINKKIKLDKHLNNGGPNTCQKIYNRLIDDKNKNLNDLDDLDDFQLYQQYKFYLKKYPSFLTNSYPEYDPQISRLQNKFNKLKGHFDTYTTQDLIGLDKKYYNFIRKSQILKRNFQIRNNEILTEKLNGIKLKPFSQYSSLWYHGRKYLTINHIGKVWIETNTQTPIVSIESFNKSKLRNYHFNVENFYDIAFLSEKGILLGISGYYDLIENNICVEELVRLKRKLKILFKPHNFHEYQNNSSNYGNGDGIIQKRLLEIDIEVSKSEFISCITIASNIIFIFISSGKVLKYNLVSGLAIGIEKQLPVLAAIGNNEYLFSISIRNYQTYKLSYNLISIDGEKYSESVIVRDAIFDIILNSRDYEYKKSRRKERINGEGDFKNEYLKGIFFNEINNNPCLLGNDDILYMINVNPDRGEREIENILVPVLNMGEVFNKYNEYHDDLTYIGLGMNENHLQCLVFKTPFSKFSTYEGKRARLFKNGKLSENLNRMNGVLPEFCKENNSILVNFEVIKNKNFLSYLRRGYLNSGFNEEKKIIESIEKNIEELDEDKVSKEQKLEYVRMYFEKVGHKKERIEKIVEKQKFSINDQIYEELLLQEIERKEKRSKVEGDEDEDGIREIVENKKNELINLKLSYDKSILKLFLELCQEGKLEDALEAGKSLKLEESFNAAMRIVKRLELRFLHEKMAEIQKNRI</sequence>
<dbReference type="STRING" id="1344418.A0A1D2VE46"/>
<dbReference type="GO" id="GO:0006261">
    <property type="term" value="P:DNA-templated DNA replication"/>
    <property type="evidence" value="ECO:0007669"/>
    <property type="project" value="TreeGrafter"/>
</dbReference>
<protein>
    <submittedName>
        <fullName evidence="9">Uncharacterized protein</fullName>
    </submittedName>
</protein>
<feature type="region of interest" description="Disordered" evidence="6">
    <location>
        <begin position="36"/>
        <end position="74"/>
    </location>
</feature>
<gene>
    <name evidence="9" type="ORF">ASCRUDRAFT_9150</name>
</gene>
<dbReference type="EMBL" id="KV454484">
    <property type="protein sequence ID" value="ODV59964.1"/>
    <property type="molecule type" value="Genomic_DNA"/>
</dbReference>
<keyword evidence="3" id="KW-0677">Repeat</keyword>
<dbReference type="Proteomes" id="UP000095038">
    <property type="component" value="Unassembled WGS sequence"/>
</dbReference>
<dbReference type="InterPro" id="IPR022100">
    <property type="entry name" value="WDHD1/CFT4_beta-prop_2nd"/>
</dbReference>